<evidence type="ECO:0000313" key="2">
    <source>
        <dbReference type="Proteomes" id="UP001642464"/>
    </source>
</evidence>
<proteinExistence type="predicted"/>
<accession>A0ABP0L9U3</accession>
<protein>
    <recommendedName>
        <fullName evidence="3">Tubulin-specific chaperone A</fullName>
    </recommendedName>
</protein>
<organism evidence="1 2">
    <name type="scientific">Durusdinium trenchii</name>
    <dbReference type="NCBI Taxonomy" id="1381693"/>
    <lineage>
        <taxon>Eukaryota</taxon>
        <taxon>Sar</taxon>
        <taxon>Alveolata</taxon>
        <taxon>Dinophyceae</taxon>
        <taxon>Suessiales</taxon>
        <taxon>Symbiodiniaceae</taxon>
        <taxon>Durusdinium</taxon>
    </lineage>
</organism>
<evidence type="ECO:0008006" key="3">
    <source>
        <dbReference type="Google" id="ProtNLM"/>
    </source>
</evidence>
<sequence length="202" mass="22445">MAYENCGKEELLKLLALRDRKTPGSQDARSAALVPFCSVQDAGWGRCSLEKGKKNRGEKYARQKYVATILRPTSRRTSVSGRGLGGLVAVDAIARCEYEILSLKEELGRCKEREALLKTELAHMEVLCEDDALQAPKQFPRARSALRDFEREAGSPTPVSPQNHLDQAKERYDQVLSIANKASEAWTRVTEALKEVQTAPSP</sequence>
<gene>
    <name evidence="1" type="ORF">SCF082_LOCUS21334</name>
</gene>
<name>A0ABP0L9U3_9DINO</name>
<comment type="caution">
    <text evidence="1">The sequence shown here is derived from an EMBL/GenBank/DDBJ whole genome shotgun (WGS) entry which is preliminary data.</text>
</comment>
<dbReference type="EMBL" id="CAXAMM010015113">
    <property type="protein sequence ID" value="CAK9035526.1"/>
    <property type="molecule type" value="Genomic_DNA"/>
</dbReference>
<reference evidence="1 2" key="1">
    <citation type="submission" date="2024-02" db="EMBL/GenBank/DDBJ databases">
        <authorList>
            <person name="Chen Y."/>
            <person name="Shah S."/>
            <person name="Dougan E. K."/>
            <person name="Thang M."/>
            <person name="Chan C."/>
        </authorList>
    </citation>
    <scope>NUCLEOTIDE SEQUENCE [LARGE SCALE GENOMIC DNA]</scope>
</reference>
<evidence type="ECO:0000313" key="1">
    <source>
        <dbReference type="EMBL" id="CAK9035526.1"/>
    </source>
</evidence>
<dbReference type="Proteomes" id="UP001642464">
    <property type="component" value="Unassembled WGS sequence"/>
</dbReference>
<keyword evidence="2" id="KW-1185">Reference proteome</keyword>